<dbReference type="Pfam" id="PF13905">
    <property type="entry name" value="Thioredoxin_8"/>
    <property type="match status" value="2"/>
</dbReference>
<reference evidence="2" key="1">
    <citation type="submission" date="2014-12" db="EMBL/GenBank/DDBJ databases">
        <title>Insight into the proteome of Arion vulgaris.</title>
        <authorList>
            <person name="Aradska J."/>
            <person name="Bulat T."/>
            <person name="Smidak R."/>
            <person name="Sarate P."/>
            <person name="Gangsoo J."/>
            <person name="Sialana F."/>
            <person name="Bilban M."/>
            <person name="Lubec G."/>
        </authorList>
    </citation>
    <scope>NUCLEOTIDE SEQUENCE</scope>
    <source>
        <tissue evidence="2">Skin</tissue>
    </source>
</reference>
<evidence type="ECO:0000313" key="2">
    <source>
        <dbReference type="EMBL" id="CEK85433.1"/>
    </source>
</evidence>
<dbReference type="GO" id="GO:0030178">
    <property type="term" value="P:negative regulation of Wnt signaling pathway"/>
    <property type="evidence" value="ECO:0007669"/>
    <property type="project" value="TreeGrafter"/>
</dbReference>
<dbReference type="GO" id="GO:0005634">
    <property type="term" value="C:nucleus"/>
    <property type="evidence" value="ECO:0007669"/>
    <property type="project" value="TreeGrafter"/>
</dbReference>
<feature type="domain" description="Thioredoxin" evidence="1">
    <location>
        <begin position="1"/>
        <end position="144"/>
    </location>
</feature>
<dbReference type="InterPro" id="IPR013766">
    <property type="entry name" value="Thioredoxin_domain"/>
</dbReference>
<dbReference type="PROSITE" id="PS51352">
    <property type="entry name" value="THIOREDOXIN_2"/>
    <property type="match status" value="2"/>
</dbReference>
<dbReference type="SUPFAM" id="SSF52833">
    <property type="entry name" value="Thioredoxin-like"/>
    <property type="match status" value="2"/>
</dbReference>
<dbReference type="EMBL" id="HACG01038568">
    <property type="protein sequence ID" value="CEK85433.1"/>
    <property type="molecule type" value="Transcribed_RNA"/>
</dbReference>
<accession>A0A0B7AXF3</accession>
<dbReference type="AlphaFoldDB" id="A0A0B7AXF3"/>
<dbReference type="InterPro" id="IPR012336">
    <property type="entry name" value="Thioredoxin-like_fold"/>
</dbReference>
<dbReference type="PANTHER" id="PTHR46472:SF1">
    <property type="entry name" value="NUCLEOREDOXIN"/>
    <property type="match status" value="1"/>
</dbReference>
<proteinExistence type="predicted"/>
<feature type="domain" description="Thioredoxin" evidence="1">
    <location>
        <begin position="151"/>
        <end position="316"/>
    </location>
</feature>
<dbReference type="GO" id="GO:0004791">
    <property type="term" value="F:thioredoxin-disulfide reductase (NADPH) activity"/>
    <property type="evidence" value="ECO:0007669"/>
    <property type="project" value="TreeGrafter"/>
</dbReference>
<dbReference type="PANTHER" id="PTHR46472">
    <property type="entry name" value="NUCLEOREDOXIN"/>
    <property type="match status" value="1"/>
</dbReference>
<evidence type="ECO:0000259" key="1">
    <source>
        <dbReference type="PROSITE" id="PS51352"/>
    </source>
</evidence>
<name>A0A0B7AXF3_9EUPU</name>
<dbReference type="Gene3D" id="3.40.30.10">
    <property type="entry name" value="Glutaredoxin"/>
    <property type="match status" value="3"/>
</dbReference>
<dbReference type="InterPro" id="IPR036249">
    <property type="entry name" value="Thioredoxin-like_sf"/>
</dbReference>
<protein>
    <recommendedName>
        <fullName evidence="1">Thioredoxin domain-containing protein</fullName>
    </recommendedName>
</protein>
<organism evidence="2">
    <name type="scientific">Arion vulgaris</name>
    <dbReference type="NCBI Taxonomy" id="1028688"/>
    <lineage>
        <taxon>Eukaryota</taxon>
        <taxon>Metazoa</taxon>
        <taxon>Spiralia</taxon>
        <taxon>Lophotrochozoa</taxon>
        <taxon>Mollusca</taxon>
        <taxon>Gastropoda</taxon>
        <taxon>Heterobranchia</taxon>
        <taxon>Euthyneura</taxon>
        <taxon>Panpulmonata</taxon>
        <taxon>Eupulmonata</taxon>
        <taxon>Stylommatophora</taxon>
        <taxon>Helicina</taxon>
        <taxon>Arionoidea</taxon>
        <taxon>Arionidae</taxon>
        <taxon>Arion</taxon>
    </lineage>
</organism>
<dbReference type="GO" id="GO:0031397">
    <property type="term" value="P:negative regulation of protein ubiquitination"/>
    <property type="evidence" value="ECO:0007669"/>
    <property type="project" value="TreeGrafter"/>
</dbReference>
<gene>
    <name evidence="2" type="primary">ORF148216</name>
</gene>
<sequence length="436" mass="48776">MAHTLESLLGETVTRASGQSVSVRSLCGKERVLGLYFSANWSPPCRMFMPTLASFYESLKDGSMVSKDNLEIIQISWDKDIEGYKESTQSTPWLSLPWEQRDKQRKLSRKFGVHGIPRLVLLDGETGRVITRDGFDRLSEDSTGSGFPWRRKPLHDVLKGTLLQAVAGSEILQEIDANSAVDGQSVLGFYFSAHWCLPCRYFDPEIVRAYQTLRSRGEKFQVIFVSADRSEEAFQRHVAGMPWLTIPYEDSRNQAVKKHLGVDGIPMLVLVDEKGTIITMNGRQAITQDPECKDYPWHPQPIEELAPLSSVQLNENICAIYFSDGTEAGLKQGMDVLSTAASREAEKGEERDIFFFIAGEDDFSDNVRDFADLDDTCPLLVILDSPEHNVYTCSEVKVTSNIALEFVDKFFRGELTPTPIPPLCADLTVSEASAVL</sequence>